<evidence type="ECO:0000313" key="2">
    <source>
        <dbReference type="EMBL" id="PKQ65995.1"/>
    </source>
</evidence>
<dbReference type="RefSeq" id="WP_101310201.1">
    <property type="nucleotide sequence ID" value="NZ_CAXXEE010000003.1"/>
</dbReference>
<keyword evidence="3" id="KW-1185">Reference proteome</keyword>
<comment type="caution">
    <text evidence="2">The sequence shown here is derived from an EMBL/GenBank/DDBJ whole genome shotgun (WGS) entry which is preliminary data.</text>
</comment>
<dbReference type="AlphaFoldDB" id="A0A2N3I6S0"/>
<evidence type="ECO:0000256" key="1">
    <source>
        <dbReference type="SAM" id="SignalP"/>
    </source>
</evidence>
<feature type="signal peptide" evidence="1">
    <location>
        <begin position="1"/>
        <end position="23"/>
    </location>
</feature>
<evidence type="ECO:0000313" key="3">
    <source>
        <dbReference type="Proteomes" id="UP000233618"/>
    </source>
</evidence>
<dbReference type="EMBL" id="MVDE01000018">
    <property type="protein sequence ID" value="PKQ65995.1"/>
    <property type="molecule type" value="Genomic_DNA"/>
</dbReference>
<proteinExistence type="predicted"/>
<sequence>MKKFIMFIFAAVIVSLTNYSAKAQENADYYAGKWDILTEGTPSGDAHSLLILTRGEDGKLTGTFKSEGKEPSKLTRVEEKDDNVTCYFVASGYDVYLYMEKVEADKMEGSMMDMFDAYATRVKENK</sequence>
<protein>
    <recommendedName>
        <fullName evidence="4">Lipocalin-like domain-containing protein</fullName>
    </recommendedName>
</protein>
<feature type="chain" id="PRO_5014775039" description="Lipocalin-like domain-containing protein" evidence="1">
    <location>
        <begin position="24"/>
        <end position="126"/>
    </location>
</feature>
<organism evidence="2 3">
    <name type="scientific">Labilibaculum manganireducens</name>
    <dbReference type="NCBI Taxonomy" id="1940525"/>
    <lineage>
        <taxon>Bacteria</taxon>
        <taxon>Pseudomonadati</taxon>
        <taxon>Bacteroidota</taxon>
        <taxon>Bacteroidia</taxon>
        <taxon>Marinilabiliales</taxon>
        <taxon>Marinifilaceae</taxon>
        <taxon>Labilibaculum</taxon>
    </lineage>
</organism>
<keyword evidence="1" id="KW-0732">Signal</keyword>
<evidence type="ECO:0008006" key="4">
    <source>
        <dbReference type="Google" id="ProtNLM"/>
    </source>
</evidence>
<gene>
    <name evidence="2" type="ORF">BZG01_12585</name>
</gene>
<reference evidence="2 3" key="1">
    <citation type="journal article" date="2017" name="Front. Microbiol.">
        <title>Labilibaculum manganireducens gen. nov., sp. nov. and Labilibaculum filiforme sp. nov., Novel Bacteroidetes Isolated from Subsurface Sediments of the Baltic Sea.</title>
        <authorList>
            <person name="Vandieken V."/>
            <person name="Marshall I.P."/>
            <person name="Niemann H."/>
            <person name="Engelen B."/>
            <person name="Cypionka H."/>
        </authorList>
    </citation>
    <scope>NUCLEOTIDE SEQUENCE [LARGE SCALE GENOMIC DNA]</scope>
    <source>
        <strain evidence="2 3">59.10-2M</strain>
    </source>
</reference>
<accession>A0A2N3I6S0</accession>
<name>A0A2N3I6S0_9BACT</name>
<dbReference type="Proteomes" id="UP000233618">
    <property type="component" value="Unassembled WGS sequence"/>
</dbReference>